<comment type="caution">
    <text evidence="2">The sequence shown here is derived from an EMBL/GenBank/DDBJ whole genome shotgun (WGS) entry which is preliminary data.</text>
</comment>
<evidence type="ECO:0000313" key="2">
    <source>
        <dbReference type="EMBL" id="MCW3807704.1"/>
    </source>
</evidence>
<dbReference type="Pfam" id="PF03724">
    <property type="entry name" value="META"/>
    <property type="match status" value="1"/>
</dbReference>
<dbReference type="PROSITE" id="PS51257">
    <property type="entry name" value="PROKAR_LIPOPROTEIN"/>
    <property type="match status" value="1"/>
</dbReference>
<gene>
    <name evidence="2" type="ORF">OM074_18900</name>
</gene>
<protein>
    <submittedName>
        <fullName evidence="2">META domain-containing protein</fullName>
    </submittedName>
</protein>
<organism evidence="2 3">
    <name type="scientific">Plebeiibacterium marinum</name>
    <dbReference type="NCBI Taxonomy" id="2992111"/>
    <lineage>
        <taxon>Bacteria</taxon>
        <taxon>Pseudomonadati</taxon>
        <taxon>Bacteroidota</taxon>
        <taxon>Bacteroidia</taxon>
        <taxon>Marinilabiliales</taxon>
        <taxon>Marinilabiliaceae</taxon>
        <taxon>Plebeiibacterium</taxon>
    </lineage>
</organism>
<dbReference type="Proteomes" id="UP001207408">
    <property type="component" value="Unassembled WGS sequence"/>
</dbReference>
<dbReference type="PANTHER" id="PTHR35535">
    <property type="entry name" value="HEAT SHOCK PROTEIN HSLJ"/>
    <property type="match status" value="1"/>
</dbReference>
<dbReference type="InterPro" id="IPR053147">
    <property type="entry name" value="Hsp_HslJ-like"/>
</dbReference>
<dbReference type="InterPro" id="IPR038670">
    <property type="entry name" value="HslJ-like_sf"/>
</dbReference>
<dbReference type="EMBL" id="JAPDPI010000056">
    <property type="protein sequence ID" value="MCW3807704.1"/>
    <property type="molecule type" value="Genomic_DNA"/>
</dbReference>
<proteinExistence type="predicted"/>
<evidence type="ECO:0000313" key="3">
    <source>
        <dbReference type="Proteomes" id="UP001207408"/>
    </source>
</evidence>
<reference evidence="2" key="1">
    <citation type="submission" date="2022-10" db="EMBL/GenBank/DDBJ databases">
        <authorList>
            <person name="Yu W.X."/>
        </authorList>
    </citation>
    <scope>NUCLEOTIDE SEQUENCE</scope>
    <source>
        <strain evidence="2">D04</strain>
    </source>
</reference>
<accession>A0AAE3MHJ1</accession>
<dbReference type="Gene3D" id="2.40.128.270">
    <property type="match status" value="1"/>
</dbReference>
<name>A0AAE3MHJ1_9BACT</name>
<sequence length="258" mass="29514">MRIYMVLLVVALLLGSCRSMLTDSRKQDVRRQSMVASNLFEMQMKGVDFCASGCDPEWRLEVDFENNLTFYSELLANQVVVNAESVLQSANRDSVVYKIKDGRRSIYIAAETIQNPFMAEKPIKVHVVCTKGKDIKEYEGSGVYYCPIAMHDKWQLHKINGKLVQEDGRQSVPYMEIHLENNRVNGFLGCNKFGGRVFFGKEVVCFDRLVSTKMACLHANIEKEFSKALSGNEFKYSFVDEMLVLEGINDKLIFKKEE</sequence>
<feature type="domain" description="DUF306" evidence="1">
    <location>
        <begin position="151"/>
        <end position="250"/>
    </location>
</feature>
<dbReference type="AlphaFoldDB" id="A0AAE3MHJ1"/>
<evidence type="ECO:0000259" key="1">
    <source>
        <dbReference type="Pfam" id="PF03724"/>
    </source>
</evidence>
<keyword evidence="3" id="KW-1185">Reference proteome</keyword>
<dbReference type="InterPro" id="IPR005184">
    <property type="entry name" value="DUF306_Meta_HslJ"/>
</dbReference>
<dbReference type="PANTHER" id="PTHR35535:SF1">
    <property type="entry name" value="HEAT SHOCK PROTEIN HSLJ"/>
    <property type="match status" value="1"/>
</dbReference>